<keyword evidence="2" id="KW-1185">Reference proteome</keyword>
<protein>
    <submittedName>
        <fullName evidence="1">Uncharacterized protein</fullName>
    </submittedName>
</protein>
<name>A0A1Y2M5J4_EPING</name>
<sequence length="117" mass="13097">MLSFVNKPKLRCLKHHHVLSQLIVSSRRFTGFTSLFRKDWNRHPSRGATENLGPVMIGGDRTPWCMKSIGSSFTLSGGNVPAQVRALLKWYDKTVLQEARTTASNTFIIKAKAVLAL</sequence>
<dbReference type="AlphaFoldDB" id="A0A1Y2M5J4"/>
<evidence type="ECO:0000313" key="1">
    <source>
        <dbReference type="EMBL" id="OSS50468.1"/>
    </source>
</evidence>
<evidence type="ECO:0000313" key="2">
    <source>
        <dbReference type="Proteomes" id="UP000193240"/>
    </source>
</evidence>
<proteinExistence type="predicted"/>
<reference evidence="1 2" key="1">
    <citation type="journal article" date="2017" name="Genome Announc.">
        <title>Genome sequence of the saprophytic ascomycete Epicoccum nigrum ICMP 19927 strain isolated from New Zealand.</title>
        <authorList>
            <person name="Fokin M."/>
            <person name="Fleetwood D."/>
            <person name="Weir B.S."/>
            <person name="Villas-Boas S.G."/>
        </authorList>
    </citation>
    <scope>NUCLEOTIDE SEQUENCE [LARGE SCALE GENOMIC DNA]</scope>
    <source>
        <strain evidence="1 2">ICMP 19927</strain>
    </source>
</reference>
<dbReference type="InParanoid" id="A0A1Y2M5J4"/>
<dbReference type="Proteomes" id="UP000193240">
    <property type="component" value="Unassembled WGS sequence"/>
</dbReference>
<dbReference type="EMBL" id="KZ107842">
    <property type="protein sequence ID" value="OSS50468.1"/>
    <property type="molecule type" value="Genomic_DNA"/>
</dbReference>
<accession>A0A1Y2M5J4</accession>
<gene>
    <name evidence="1" type="ORF">B5807_04964</name>
</gene>
<organism evidence="1 2">
    <name type="scientific">Epicoccum nigrum</name>
    <name type="common">Soil fungus</name>
    <name type="synonym">Epicoccum purpurascens</name>
    <dbReference type="NCBI Taxonomy" id="105696"/>
    <lineage>
        <taxon>Eukaryota</taxon>
        <taxon>Fungi</taxon>
        <taxon>Dikarya</taxon>
        <taxon>Ascomycota</taxon>
        <taxon>Pezizomycotina</taxon>
        <taxon>Dothideomycetes</taxon>
        <taxon>Pleosporomycetidae</taxon>
        <taxon>Pleosporales</taxon>
        <taxon>Pleosporineae</taxon>
        <taxon>Didymellaceae</taxon>
        <taxon>Epicoccum</taxon>
    </lineage>
</organism>